<evidence type="ECO:0000256" key="7">
    <source>
        <dbReference type="ARBA" id="ARBA00046672"/>
    </source>
</evidence>
<reference evidence="14 15" key="1">
    <citation type="journal article" date="2012" name="Genome Biol.">
        <title>Genome and low-iron response of an oceanic diatom adapted to chronic iron limitation.</title>
        <authorList>
            <person name="Lommer M."/>
            <person name="Specht M."/>
            <person name="Roy A.S."/>
            <person name="Kraemer L."/>
            <person name="Andreson R."/>
            <person name="Gutowska M.A."/>
            <person name="Wolf J."/>
            <person name="Bergner S.V."/>
            <person name="Schilhabel M.B."/>
            <person name="Klostermeier U.C."/>
            <person name="Beiko R.G."/>
            <person name="Rosenstiel P."/>
            <person name="Hippler M."/>
            <person name="Laroche J."/>
        </authorList>
    </citation>
    <scope>NUCLEOTIDE SEQUENCE [LARGE SCALE GENOMIC DNA]</scope>
    <source>
        <strain evidence="14 15">CCMP1005</strain>
    </source>
</reference>
<dbReference type="Proteomes" id="UP000266841">
    <property type="component" value="Unassembled WGS sequence"/>
</dbReference>
<comment type="similarity">
    <text evidence="2 10">Belongs to the Orn/Lys/Arg decarboxylase class-II family.</text>
</comment>
<comment type="pathway">
    <text evidence="5">Amine and polyamine biosynthesis; putrescine biosynthesis via L-ornithine pathway; putrescine from L-ornithine: step 1/1.</text>
</comment>
<feature type="non-terminal residue" evidence="14">
    <location>
        <position position="1"/>
    </location>
</feature>
<comment type="cofactor">
    <cofactor evidence="1 9">
        <name>pyridoxal 5'-phosphate</name>
        <dbReference type="ChEBI" id="CHEBI:597326"/>
    </cofactor>
</comment>
<feature type="domain" description="Orn/DAP/Arg decarboxylase 2 N-terminal" evidence="13">
    <location>
        <begin position="98"/>
        <end position="310"/>
    </location>
</feature>
<dbReference type="PRINTS" id="PR01179">
    <property type="entry name" value="ODADCRBXLASE"/>
</dbReference>
<evidence type="ECO:0000256" key="10">
    <source>
        <dbReference type="RuleBase" id="RU003737"/>
    </source>
</evidence>
<evidence type="ECO:0000313" key="15">
    <source>
        <dbReference type="Proteomes" id="UP000266841"/>
    </source>
</evidence>
<dbReference type="Gene3D" id="3.20.20.10">
    <property type="entry name" value="Alanine racemase"/>
    <property type="match status" value="1"/>
</dbReference>
<dbReference type="SUPFAM" id="SSF51419">
    <property type="entry name" value="PLP-binding barrel"/>
    <property type="match status" value="1"/>
</dbReference>
<evidence type="ECO:0000313" key="14">
    <source>
        <dbReference type="EMBL" id="EJK50135.1"/>
    </source>
</evidence>
<dbReference type="EMBL" id="AGNL01044168">
    <property type="protein sequence ID" value="EJK50135.1"/>
    <property type="molecule type" value="Genomic_DNA"/>
</dbReference>
<dbReference type="eggNOG" id="KOG0622">
    <property type="taxonomic scope" value="Eukaryota"/>
</dbReference>
<feature type="modified residue" description="N6-(pyridoxal phosphate)lysine" evidence="9">
    <location>
        <position position="119"/>
    </location>
</feature>
<dbReference type="Pfam" id="PF00278">
    <property type="entry name" value="Orn_DAP_Arg_deC"/>
    <property type="match status" value="1"/>
</dbReference>
<organism evidence="14 15">
    <name type="scientific">Thalassiosira oceanica</name>
    <name type="common">Marine diatom</name>
    <dbReference type="NCBI Taxonomy" id="159749"/>
    <lineage>
        <taxon>Eukaryota</taxon>
        <taxon>Sar</taxon>
        <taxon>Stramenopiles</taxon>
        <taxon>Ochrophyta</taxon>
        <taxon>Bacillariophyta</taxon>
        <taxon>Coscinodiscophyceae</taxon>
        <taxon>Thalassiosirophycidae</taxon>
        <taxon>Thalassiosirales</taxon>
        <taxon>Thalassiosiraceae</taxon>
        <taxon>Thalassiosira</taxon>
    </lineage>
</organism>
<dbReference type="Pfam" id="PF02784">
    <property type="entry name" value="Orn_Arg_deC_N"/>
    <property type="match status" value="2"/>
</dbReference>
<dbReference type="PROSITE" id="PS00879">
    <property type="entry name" value="ODR_DC_2_2"/>
    <property type="match status" value="1"/>
</dbReference>
<sequence>SVESATLDALTSTLRGCNAHLGGSAIGKGFRLAARYHLHHRAPETALLRNRPGAGEASSSSSSPSPPGRCDCYDASALEPDVAHTIEDPFYVVDLGIVTAQLARWRAAFPRVVPYYAVKCNPDPAIVRTLMSMGCNFDCASRAEIELVRDVASTLPAELSRPDIVYANPCKSRGHVIDAVCRGVRLMTYDNVAEVQKCARVSRKIKLILRIITDDSGSQCRLSSKFGAPPQHWPALLAEARRCGLDVVGVSFHVGSGCRDATRYEMALRDCKRLFEMAERDYGFKMTLLDIGGGFPGETHSMWSPAKAFGDPTSKERPEASVVPPGIPSVTPIREDEEEDDDDEEDDGSSQEGKEPDAISDDDGGKERQYMYFNEIAEAVAPMLDEMFPPESGVRIIAEPGRYLVAAAATLVASVVSVRNNMTSDALQPQAISDKAASDNVFLVTRAEENEIVRGHASALESDENPIIGTLVEELADYSQRFARANLTQQEVDVYLDNIEVHGTEDVLAEAPDMEPGKDRTEDGVELTHTVEGMQAGIVVGCADMFDDDASAISGRRSRGYSIDSAGDRTKNSDALGLDVPCVLAAAGEAAVSGIVRQAIVDSAQPLQDDYAYYINDGVYGAFNNLLFDHATVRPRKLRDAISPNHSIVVSAARREDGCTDAPLRAIRVVEEERTESADDTLYPSTVFGPTCDSMDVLSRGVLLPKMDVGDWMYFQNMGAYTMAAASTFNGFPTTECFYVCSVPIRHFRRLVVEGRVMPDGGDEEGDRCGGFDDICDVFENGNCDIEFGRCNQDCCIESLGDKYIWIMGQPANAKAN</sequence>
<dbReference type="InterPro" id="IPR022657">
    <property type="entry name" value="De-COase2_CS"/>
</dbReference>
<dbReference type="InterPro" id="IPR022643">
    <property type="entry name" value="De-COase2_C"/>
</dbReference>
<dbReference type="GO" id="GO:0004586">
    <property type="term" value="F:ornithine decarboxylase activity"/>
    <property type="evidence" value="ECO:0007669"/>
    <property type="project" value="UniProtKB-EC"/>
</dbReference>
<keyword evidence="3 9" id="KW-0663">Pyridoxal phosphate</keyword>
<evidence type="ECO:0000259" key="12">
    <source>
        <dbReference type="Pfam" id="PF00278"/>
    </source>
</evidence>
<dbReference type="Gene3D" id="2.40.37.10">
    <property type="entry name" value="Lyase, Ornithine Decarboxylase, Chain A, domain 1"/>
    <property type="match status" value="2"/>
</dbReference>
<dbReference type="OrthoDB" id="5034579at2759"/>
<dbReference type="AlphaFoldDB" id="K0RAD0"/>
<keyword evidence="15" id="KW-1185">Reference proteome</keyword>
<evidence type="ECO:0000256" key="2">
    <source>
        <dbReference type="ARBA" id="ARBA00008872"/>
    </source>
</evidence>
<dbReference type="InterPro" id="IPR022644">
    <property type="entry name" value="De-COase2_N"/>
</dbReference>
<evidence type="ECO:0000256" key="6">
    <source>
        <dbReference type="ARBA" id="ARBA00034138"/>
    </source>
</evidence>
<dbReference type="PRINTS" id="PR01182">
    <property type="entry name" value="ORNDCRBXLASE"/>
</dbReference>
<dbReference type="InterPro" id="IPR029066">
    <property type="entry name" value="PLP-binding_barrel"/>
</dbReference>
<gene>
    <name evidence="14" type="ORF">THAOC_30934</name>
</gene>
<evidence type="ECO:0000256" key="8">
    <source>
        <dbReference type="ARBA" id="ARBA00049127"/>
    </source>
</evidence>
<feature type="compositionally biased region" description="Acidic residues" evidence="11">
    <location>
        <begin position="335"/>
        <end position="349"/>
    </location>
</feature>
<comment type="caution">
    <text evidence="14">The sequence shown here is derived from an EMBL/GenBank/DDBJ whole genome shotgun (WGS) entry which is preliminary data.</text>
</comment>
<proteinExistence type="inferred from homology"/>
<dbReference type="GO" id="GO:0033387">
    <property type="term" value="P:putrescine biosynthetic process from arginine, via ornithine"/>
    <property type="evidence" value="ECO:0007669"/>
    <property type="project" value="TreeGrafter"/>
</dbReference>
<feature type="domain" description="Orn/DAP/Arg decarboxylase 2 C-terminal" evidence="12">
    <location>
        <begin position="608"/>
        <end position="719"/>
    </location>
</feature>
<dbReference type="PANTHER" id="PTHR11482">
    <property type="entry name" value="ARGININE/DIAMINOPIMELATE/ORNITHINE DECARBOXYLASE"/>
    <property type="match status" value="1"/>
</dbReference>
<evidence type="ECO:0000256" key="9">
    <source>
        <dbReference type="PIRSR" id="PIRSR600183-50"/>
    </source>
</evidence>
<dbReference type="InterPro" id="IPR022653">
    <property type="entry name" value="De-COase2_pyr-phos_BS"/>
</dbReference>
<feature type="active site" description="Proton donor" evidence="9">
    <location>
        <position position="692"/>
    </location>
</feature>
<dbReference type="InterPro" id="IPR009006">
    <property type="entry name" value="Ala_racemase/Decarboxylase_C"/>
</dbReference>
<feature type="region of interest" description="Disordered" evidence="11">
    <location>
        <begin position="302"/>
        <end position="365"/>
    </location>
</feature>
<dbReference type="InterPro" id="IPR000183">
    <property type="entry name" value="Orn/DAP/Arg_de-COase"/>
</dbReference>
<dbReference type="EC" id="4.1.1.17" evidence="6"/>
<dbReference type="PANTHER" id="PTHR11482:SF6">
    <property type="entry name" value="ORNITHINE DECARBOXYLASE 1-RELATED"/>
    <property type="match status" value="1"/>
</dbReference>
<dbReference type="SUPFAM" id="SSF50621">
    <property type="entry name" value="Alanine racemase C-terminal domain-like"/>
    <property type="match status" value="1"/>
</dbReference>
<evidence type="ECO:0000256" key="4">
    <source>
        <dbReference type="ARBA" id="ARBA00023239"/>
    </source>
</evidence>
<dbReference type="PROSITE" id="PS00878">
    <property type="entry name" value="ODR_DC_2_1"/>
    <property type="match status" value="1"/>
</dbReference>
<feature type="region of interest" description="Disordered" evidence="11">
    <location>
        <begin position="47"/>
        <end position="68"/>
    </location>
</feature>
<dbReference type="CDD" id="cd00622">
    <property type="entry name" value="PLPDE_III_ODC"/>
    <property type="match status" value="1"/>
</dbReference>
<feature type="compositionally biased region" description="Basic and acidic residues" evidence="11">
    <location>
        <begin position="352"/>
        <end position="365"/>
    </location>
</feature>
<protein>
    <recommendedName>
        <fullName evidence="6">ornithine decarboxylase</fullName>
        <ecNumber evidence="6">4.1.1.17</ecNumber>
    </recommendedName>
</protein>
<dbReference type="InterPro" id="IPR002433">
    <property type="entry name" value="Orn_de-COase"/>
</dbReference>
<feature type="domain" description="Orn/DAP/Arg decarboxylase 2 N-terminal" evidence="13">
    <location>
        <begin position="368"/>
        <end position="406"/>
    </location>
</feature>
<name>K0RAD0_THAOC</name>
<evidence type="ECO:0000256" key="5">
    <source>
        <dbReference type="ARBA" id="ARBA00034115"/>
    </source>
</evidence>
<dbReference type="OMA" id="TKPASHI"/>
<evidence type="ECO:0000256" key="3">
    <source>
        <dbReference type="ARBA" id="ARBA00022898"/>
    </source>
</evidence>
<evidence type="ECO:0000256" key="1">
    <source>
        <dbReference type="ARBA" id="ARBA00001933"/>
    </source>
</evidence>
<accession>K0RAD0</accession>
<keyword evidence="4" id="KW-0456">Lyase</keyword>
<evidence type="ECO:0000256" key="11">
    <source>
        <dbReference type="SAM" id="MobiDB-lite"/>
    </source>
</evidence>
<dbReference type="FunFam" id="3.20.20.10:FF:000005">
    <property type="entry name" value="Ornithine decarboxylase"/>
    <property type="match status" value="1"/>
</dbReference>
<evidence type="ECO:0000259" key="13">
    <source>
        <dbReference type="Pfam" id="PF02784"/>
    </source>
</evidence>
<dbReference type="GO" id="GO:0005737">
    <property type="term" value="C:cytoplasm"/>
    <property type="evidence" value="ECO:0007669"/>
    <property type="project" value="TreeGrafter"/>
</dbReference>
<comment type="catalytic activity">
    <reaction evidence="8">
        <text>L-ornithine + H(+) = putrescine + CO2</text>
        <dbReference type="Rhea" id="RHEA:22964"/>
        <dbReference type="ChEBI" id="CHEBI:15378"/>
        <dbReference type="ChEBI" id="CHEBI:16526"/>
        <dbReference type="ChEBI" id="CHEBI:46911"/>
        <dbReference type="ChEBI" id="CHEBI:326268"/>
        <dbReference type="EC" id="4.1.1.17"/>
    </reaction>
</comment>
<comment type="subunit">
    <text evidence="7">Homodimer. Only the dimer is catalytically active, as the active sites are constructed of residues from both monomers.</text>
</comment>